<dbReference type="AlphaFoldDB" id="A0A174EPD2"/>
<evidence type="ECO:0000313" key="1">
    <source>
        <dbReference type="EMBL" id="CUO39972.1"/>
    </source>
</evidence>
<name>A0A174EPD2_9FIRM</name>
<gene>
    <name evidence="1" type="ORF">ERS852491_02086</name>
</gene>
<reference evidence="1 2" key="1">
    <citation type="submission" date="2015-09" db="EMBL/GenBank/DDBJ databases">
        <authorList>
            <consortium name="Pathogen Informatics"/>
        </authorList>
    </citation>
    <scope>NUCLEOTIDE SEQUENCE [LARGE SCALE GENOMIC DNA]</scope>
    <source>
        <strain evidence="1 2">2789STDY5834876</strain>
    </source>
</reference>
<dbReference type="Proteomes" id="UP000095544">
    <property type="component" value="Unassembled WGS sequence"/>
</dbReference>
<organism evidence="1 2">
    <name type="scientific">Faecalicatena contorta</name>
    <dbReference type="NCBI Taxonomy" id="39482"/>
    <lineage>
        <taxon>Bacteria</taxon>
        <taxon>Bacillati</taxon>
        <taxon>Bacillota</taxon>
        <taxon>Clostridia</taxon>
        <taxon>Lachnospirales</taxon>
        <taxon>Lachnospiraceae</taxon>
        <taxon>Faecalicatena</taxon>
    </lineage>
</organism>
<accession>A0A174EPD2</accession>
<dbReference type="STRING" id="39482.ERS852491_02086"/>
<sequence>MGGVDGFVWQGSAASIHPKNEGLQTNMHGFQTIGNVIELKLEKIEISGGVR</sequence>
<dbReference type="EMBL" id="CYZU01000017">
    <property type="protein sequence ID" value="CUO39972.1"/>
    <property type="molecule type" value="Genomic_DNA"/>
</dbReference>
<proteinExistence type="predicted"/>
<evidence type="ECO:0000313" key="2">
    <source>
        <dbReference type="Proteomes" id="UP000095544"/>
    </source>
</evidence>
<protein>
    <submittedName>
        <fullName evidence="1">Uncharacterized protein</fullName>
    </submittedName>
</protein>